<dbReference type="PROSITE" id="PS51651">
    <property type="entry name" value="DOCKER"/>
    <property type="match status" value="1"/>
</dbReference>
<dbReference type="SUPFAM" id="SSF48371">
    <property type="entry name" value="ARM repeat"/>
    <property type="match status" value="1"/>
</dbReference>
<name>A0A6G0W9F3_9STRA</name>
<comment type="caution">
    <text evidence="5">The sequence shown here is derived from an EMBL/GenBank/DDBJ whole genome shotgun (WGS) entry which is preliminary data.</text>
</comment>
<dbReference type="Pfam" id="PF14429">
    <property type="entry name" value="DOCK-C2"/>
    <property type="match status" value="1"/>
</dbReference>
<gene>
    <name evidence="5" type="ORF">Ae201684_017258</name>
</gene>
<evidence type="ECO:0000256" key="1">
    <source>
        <dbReference type="ARBA" id="ARBA00022553"/>
    </source>
</evidence>
<dbReference type="Proteomes" id="UP000481153">
    <property type="component" value="Unassembled WGS sequence"/>
</dbReference>
<dbReference type="Gene3D" id="1.20.58.740">
    <property type="match status" value="1"/>
</dbReference>
<dbReference type="InterPro" id="IPR026791">
    <property type="entry name" value="DOCK"/>
</dbReference>
<dbReference type="InterPro" id="IPR035892">
    <property type="entry name" value="C2_domain_sf"/>
</dbReference>
<dbReference type="InterPro" id="IPR043162">
    <property type="entry name" value="DOCK_C_lobe_C"/>
</dbReference>
<dbReference type="PANTHER" id="PTHR23317:SF76">
    <property type="entry name" value="LD20667P"/>
    <property type="match status" value="1"/>
</dbReference>
<protein>
    <recommendedName>
        <fullName evidence="7">C2 DOCK-type domain-containing protein</fullName>
    </recommendedName>
</protein>
<evidence type="ECO:0000313" key="6">
    <source>
        <dbReference type="Proteomes" id="UP000481153"/>
    </source>
</evidence>
<evidence type="ECO:0000259" key="3">
    <source>
        <dbReference type="PROSITE" id="PS51650"/>
    </source>
</evidence>
<comment type="similarity">
    <text evidence="2">Belongs to the DOCK family.</text>
</comment>
<evidence type="ECO:0000256" key="2">
    <source>
        <dbReference type="PROSITE-ProRule" id="PRU00983"/>
    </source>
</evidence>
<reference evidence="5 6" key="1">
    <citation type="submission" date="2019-07" db="EMBL/GenBank/DDBJ databases">
        <title>Genomics analysis of Aphanomyces spp. identifies a new class of oomycete effector associated with host adaptation.</title>
        <authorList>
            <person name="Gaulin E."/>
        </authorList>
    </citation>
    <scope>NUCLEOTIDE SEQUENCE [LARGE SCALE GENOMIC DNA]</scope>
    <source>
        <strain evidence="5 6">ATCC 201684</strain>
    </source>
</reference>
<dbReference type="InterPro" id="IPR027007">
    <property type="entry name" value="C2_DOCK-type_domain"/>
</dbReference>
<evidence type="ECO:0000259" key="4">
    <source>
        <dbReference type="PROSITE" id="PS51651"/>
    </source>
</evidence>
<keyword evidence="1" id="KW-0597">Phosphoprotein</keyword>
<proteinExistence type="inferred from homology"/>
<dbReference type="VEuPathDB" id="FungiDB:AeMF1_013082"/>
<dbReference type="Gene3D" id="2.60.40.150">
    <property type="entry name" value="C2 domain"/>
    <property type="match status" value="1"/>
</dbReference>
<dbReference type="PANTHER" id="PTHR23317">
    <property type="entry name" value="DEDICATOR OF CYTOKINESIS DOCK"/>
    <property type="match status" value="1"/>
</dbReference>
<organism evidence="5 6">
    <name type="scientific">Aphanomyces euteiches</name>
    <dbReference type="NCBI Taxonomy" id="100861"/>
    <lineage>
        <taxon>Eukaryota</taxon>
        <taxon>Sar</taxon>
        <taxon>Stramenopiles</taxon>
        <taxon>Oomycota</taxon>
        <taxon>Saprolegniomycetes</taxon>
        <taxon>Saprolegniales</taxon>
        <taxon>Verrucalvaceae</taxon>
        <taxon>Aphanomyces</taxon>
    </lineage>
</organism>
<dbReference type="CDD" id="cd08679">
    <property type="entry name" value="C2_DOCK180_related"/>
    <property type="match status" value="1"/>
</dbReference>
<feature type="domain" description="DOCKER" evidence="4">
    <location>
        <begin position="1201"/>
        <end position="1611"/>
    </location>
</feature>
<evidence type="ECO:0008006" key="7">
    <source>
        <dbReference type="Google" id="ProtNLM"/>
    </source>
</evidence>
<feature type="domain" description="C2 DOCK-type" evidence="3">
    <location>
        <begin position="372"/>
        <end position="531"/>
    </location>
</feature>
<sequence length="1629" mass="181816">MKEGALFAIEKKTVEIGTIPRKVWRRSPTIPLATDDKDTHRIELTLEEFSRPWRAFRFTKKSEPPDHARGEHKKDAEHEIDVLHHYEPSSTSTTHLFPHELHAPSNFRDVTTVDGSTPYKVSVKLAFNVGAVEPVVCRLSLFDVHGGCRASEDFTFMLNPSLSSAKDARRLIKGAIFYVLPNLSLQNLYLVLQTSKVLQGDVEVATLPYCQPERYSSEAELAKLVDKAAECCARLGNIRQGLAWGATSLTDGVKQMILYRQKASLNDEQKLAWVTEASKGALKERTVPCVCEVDIEKMDEVTIRGAKKRSMDMKISTSAPGLLYVVDPMFHDPPKDMPDALHWCREIQPFCQPQSAPIWGPTGSGPVAVSFVHVIYVYPIAVERFQHRNIAIKVQMLHRSSEIAAIYNDEATLTTEAICDVTYHNKAPPFQDEIKIALPLPLSQEHALVFTFYHVHCKKMPPGKLPMDIVGRSVMPLLDSHGVLLPDGSHSLPVVTDGDAKGTSAAFQCRSRILSSVYSQDPVIQAFFHVWQTDALHEVVVERISDLKNGGSVAVRFHLLRLLRQLLAYLCHDRQEIRSAAFLACLNVFDKCTSSGGTPRKSSTTATGSASSSASLTDATLVLQYIDTIFDEPEGNNNTIHVYQAVVAEWTKLMAEPTSSELRKLVITHANALLHLVAKSLALQGTQPLPHPEVSVDLTVVSALLDTLFDASLLPDDGFIIRKDMLQSLAQFALTLFYIVESPLPALWIQRALPRLAQTKESAILIHMTFPFIKILAESNSFVAINTTNGHMPDIPHAWLAQLLCKALVEIVHNQTEDKIKSHAIAILRRLLVVQMRGHHKERVALMFLPVLQSLLTLTTRLDDEDNEAFKRDTLMSLTACLSLLSEKQLKGFWKPTGKSTEFDDALQNHVYACIRALRHTMDCFLGDGLPWQQILSPDCVMEQGKQPLSLLDIEHYMKQRNHRRTNDMTHRSLPRNWGKNYLAQRKHSMDLKSPTSPTASDDPFSDMEDHARNVCTGVARTLVKTIQTLIHDFSRHLIAHPSLLATVVDLWFLLLTRIGHGHFDADVVSTVLTHLTAFVGHFQKPLFASKLMIDDAWCERLVLLAASASTAAPLAAAFLCDLLATCFDQLGSFVRVQTSVLTVVAKHLALPTLAGAFDSMELFPTNDTTVFRPQLWSFIDFLRHLHSTWTRLGQAKDEKEHDQDLEDDLASIVMAIAPEELWPVQMKFLEALIQLHVDTKQFAEAARCHLFAAAMARRAILPSRCSDACILNHLKLAITHASSAQLPDFALAIAEDALAACKRLGDYVDYASILQLMEPIAKLAQADTMLPMRYFVVSVVGLLSLTTMEYIYKRSAFCHVTDVMEAVERDARRRFSKHQNVSDNLTVKPISAKSDHDNAETTLYIKATPVEPAFSGSCGREFMLSAPFSIQKHQFVRKTLLRVRDDFPALSTRQAVVSKEEEIRCPIDTAVDDIEKRTLSLEKIVARDNRGCDHDMKGIMLLLKGSINTEVHGGAPEVINLFLTPNAPICVDDKAQPMALSIQRVKQAQLRKKLLRFLQVALQVLVISRELCRRAPNEDPDGQAPLQLEFEKGFVKILDALAATVPPDTQDEDMSALQAAVAFKFQTS</sequence>
<dbReference type="EMBL" id="VJMJ01000291">
    <property type="protein sequence ID" value="KAF0723949.1"/>
    <property type="molecule type" value="Genomic_DNA"/>
</dbReference>
<dbReference type="InterPro" id="IPR027357">
    <property type="entry name" value="DOCKER_dom"/>
</dbReference>
<keyword evidence="6" id="KW-1185">Reference proteome</keyword>
<dbReference type="PROSITE" id="PS51650">
    <property type="entry name" value="C2_DOCK"/>
    <property type="match status" value="1"/>
</dbReference>
<dbReference type="InterPro" id="IPR016024">
    <property type="entry name" value="ARM-type_fold"/>
</dbReference>
<accession>A0A6G0W9F3</accession>
<evidence type="ECO:0000313" key="5">
    <source>
        <dbReference type="EMBL" id="KAF0723949.1"/>
    </source>
</evidence>
<dbReference type="GO" id="GO:0005085">
    <property type="term" value="F:guanyl-nucleotide exchange factor activity"/>
    <property type="evidence" value="ECO:0007669"/>
    <property type="project" value="InterPro"/>
</dbReference>
<dbReference type="GO" id="GO:0007264">
    <property type="term" value="P:small GTPase-mediated signal transduction"/>
    <property type="evidence" value="ECO:0007669"/>
    <property type="project" value="InterPro"/>
</dbReference>